<keyword evidence="2" id="KW-0472">Membrane</keyword>
<dbReference type="OrthoDB" id="5570013at2759"/>
<feature type="transmembrane region" description="Helical" evidence="2">
    <location>
        <begin position="73"/>
        <end position="95"/>
    </location>
</feature>
<feature type="compositionally biased region" description="Basic and acidic residues" evidence="1">
    <location>
        <begin position="422"/>
        <end position="432"/>
    </location>
</feature>
<evidence type="ECO:0000313" key="4">
    <source>
        <dbReference type="EMBL" id="KZT72408.1"/>
    </source>
</evidence>
<protein>
    <recommendedName>
        <fullName evidence="3">DUF7330 domain-containing protein</fullName>
    </recommendedName>
</protein>
<dbReference type="AlphaFoldDB" id="A0A165SS45"/>
<dbReference type="Proteomes" id="UP000076727">
    <property type="component" value="Unassembled WGS sequence"/>
</dbReference>
<keyword evidence="2" id="KW-0812">Transmembrane</keyword>
<feature type="domain" description="DUF7330" evidence="3">
    <location>
        <begin position="329"/>
        <end position="429"/>
    </location>
</feature>
<dbReference type="Pfam" id="PF24016">
    <property type="entry name" value="DUF7330"/>
    <property type="match status" value="1"/>
</dbReference>
<feature type="compositionally biased region" description="Pro residues" evidence="1">
    <location>
        <begin position="28"/>
        <end position="45"/>
    </location>
</feature>
<evidence type="ECO:0000259" key="3">
    <source>
        <dbReference type="Pfam" id="PF24016"/>
    </source>
</evidence>
<accession>A0A165SS45</accession>
<proteinExistence type="predicted"/>
<keyword evidence="5" id="KW-1185">Reference proteome</keyword>
<sequence length="547" mass="59874">MIIDDEDPASPTKGHQALPTTTQDNPEDVPPPAYSGPSTPFPAPVHDPSVGLHSPLLDPETQYPKGEPAGRRFLKAFAIAALIWFSTAILFGSVVRSSHPTSRDDLPPFKRWPSKLEPNDGKVLECRTGKSGRTRNNGQAYSTSFEMPIPSEAFYIFARGVYSSGNLDVVHDTDWTLRDTLKVDIQAAAPYAETLNGVSVCRVERKKGEQGIGLLAPKDLPNHHQKLGLTWVLRVQLPPSVDFSPLFFPAFETILPRFTQTFDDMHDDVVFGFLGLASTNSWIYAHSISADIAGLLNSDGGVGGDFSVGHLEVVASNQPIVANVTVIKDDENNGTVLLKSSNGAIQATVSLLNAYHMPPPGTFDVVARTTNAPLELSVVDMPIGADVHIGVRTSSSAATLHLPPQFEGNFELRATNSVPDVKYDSAVRDPTGRRRPRTFSLDDDGKHRMTGAVGWVDPSVWLGNHARHQREQNQRQANRRDAMRRSRERLNQYLQLVQELEEEHHIDGGVQTEPVDGGAWDDFQRGRRLNSSAIVVTSNGPAVLDLT</sequence>
<dbReference type="InterPro" id="IPR055754">
    <property type="entry name" value="DUF7330"/>
</dbReference>
<keyword evidence="2" id="KW-1133">Transmembrane helix</keyword>
<organism evidence="4 5">
    <name type="scientific">Daedalea quercina L-15889</name>
    <dbReference type="NCBI Taxonomy" id="1314783"/>
    <lineage>
        <taxon>Eukaryota</taxon>
        <taxon>Fungi</taxon>
        <taxon>Dikarya</taxon>
        <taxon>Basidiomycota</taxon>
        <taxon>Agaricomycotina</taxon>
        <taxon>Agaricomycetes</taxon>
        <taxon>Polyporales</taxon>
        <taxon>Fomitopsis</taxon>
    </lineage>
</organism>
<reference evidence="4 5" key="1">
    <citation type="journal article" date="2016" name="Mol. Biol. Evol.">
        <title>Comparative Genomics of Early-Diverging Mushroom-Forming Fungi Provides Insights into the Origins of Lignocellulose Decay Capabilities.</title>
        <authorList>
            <person name="Nagy L.G."/>
            <person name="Riley R."/>
            <person name="Tritt A."/>
            <person name="Adam C."/>
            <person name="Daum C."/>
            <person name="Floudas D."/>
            <person name="Sun H."/>
            <person name="Yadav J.S."/>
            <person name="Pangilinan J."/>
            <person name="Larsson K.H."/>
            <person name="Matsuura K."/>
            <person name="Barry K."/>
            <person name="Labutti K."/>
            <person name="Kuo R."/>
            <person name="Ohm R.A."/>
            <person name="Bhattacharya S.S."/>
            <person name="Shirouzu T."/>
            <person name="Yoshinaga Y."/>
            <person name="Martin F.M."/>
            <person name="Grigoriev I.V."/>
            <person name="Hibbett D.S."/>
        </authorList>
    </citation>
    <scope>NUCLEOTIDE SEQUENCE [LARGE SCALE GENOMIC DNA]</scope>
    <source>
        <strain evidence="4 5">L-15889</strain>
    </source>
</reference>
<dbReference type="STRING" id="1314783.A0A165SS45"/>
<evidence type="ECO:0000313" key="5">
    <source>
        <dbReference type="Proteomes" id="UP000076727"/>
    </source>
</evidence>
<evidence type="ECO:0000256" key="1">
    <source>
        <dbReference type="SAM" id="MobiDB-lite"/>
    </source>
</evidence>
<feature type="region of interest" description="Disordered" evidence="1">
    <location>
        <begin position="1"/>
        <end position="64"/>
    </location>
</feature>
<evidence type="ECO:0000256" key="2">
    <source>
        <dbReference type="SAM" id="Phobius"/>
    </source>
</evidence>
<gene>
    <name evidence="4" type="ORF">DAEQUDRAFT_723118</name>
</gene>
<feature type="region of interest" description="Disordered" evidence="1">
    <location>
        <begin position="422"/>
        <end position="445"/>
    </location>
</feature>
<dbReference type="EMBL" id="KV429041">
    <property type="protein sequence ID" value="KZT72408.1"/>
    <property type="molecule type" value="Genomic_DNA"/>
</dbReference>
<name>A0A165SS45_9APHY</name>